<protein>
    <submittedName>
        <fullName evidence="3">Uncharacterized protein</fullName>
    </submittedName>
</protein>
<evidence type="ECO:0000313" key="4">
    <source>
        <dbReference type="Proteomes" id="UP000694300"/>
    </source>
</evidence>
<feature type="region of interest" description="Disordered" evidence="1">
    <location>
        <begin position="227"/>
        <end position="265"/>
    </location>
</feature>
<feature type="compositionally biased region" description="Low complexity" evidence="1">
    <location>
        <begin position="40"/>
        <end position="56"/>
    </location>
</feature>
<reference evidence="3 4" key="1">
    <citation type="submission" date="2020-11" db="EMBL/GenBank/DDBJ databases">
        <title>Pseudonocardia abyssalis sp. nov. and Pseudonocardia oceani sp. nov., description and phylogenomic analysis of two novel actinomycetes isolated from the deep Southern Ocean.</title>
        <authorList>
            <person name="Parra J."/>
        </authorList>
    </citation>
    <scope>NUCLEOTIDE SEQUENCE [LARGE SCALE GENOMIC DNA]</scope>
    <source>
        <strain evidence="4">KRD185</strain>
    </source>
</reference>
<evidence type="ECO:0000256" key="1">
    <source>
        <dbReference type="SAM" id="MobiDB-lite"/>
    </source>
</evidence>
<keyword evidence="4" id="KW-1185">Reference proteome</keyword>
<proteinExistence type="predicted"/>
<dbReference type="EMBL" id="JADQDF010000001">
    <property type="protein sequence ID" value="MBW0128751.1"/>
    <property type="molecule type" value="Genomic_DNA"/>
</dbReference>
<feature type="transmembrane region" description="Helical" evidence="2">
    <location>
        <begin position="176"/>
        <end position="197"/>
    </location>
</feature>
<evidence type="ECO:0000256" key="2">
    <source>
        <dbReference type="SAM" id="Phobius"/>
    </source>
</evidence>
<keyword evidence="2" id="KW-1133">Transmembrane helix</keyword>
<organism evidence="3 4">
    <name type="scientific">Pseudonocardia oceani</name>
    <dbReference type="NCBI Taxonomy" id="2792013"/>
    <lineage>
        <taxon>Bacteria</taxon>
        <taxon>Bacillati</taxon>
        <taxon>Actinomycetota</taxon>
        <taxon>Actinomycetes</taxon>
        <taxon>Pseudonocardiales</taxon>
        <taxon>Pseudonocardiaceae</taxon>
        <taxon>Pseudonocardia</taxon>
    </lineage>
</organism>
<dbReference type="Proteomes" id="UP000694300">
    <property type="component" value="Unassembled WGS sequence"/>
</dbReference>
<gene>
    <name evidence="3" type="ORF">I4I82_13825</name>
</gene>
<name>A0ABS6U946_9PSEU</name>
<feature type="compositionally biased region" description="Pro residues" evidence="1">
    <location>
        <begin position="110"/>
        <end position="121"/>
    </location>
</feature>
<comment type="caution">
    <text evidence="3">The sequence shown here is derived from an EMBL/GenBank/DDBJ whole genome shotgun (WGS) entry which is preliminary data.</text>
</comment>
<keyword evidence="2" id="KW-0472">Membrane</keyword>
<evidence type="ECO:0000313" key="3">
    <source>
        <dbReference type="EMBL" id="MBW0128751.1"/>
    </source>
</evidence>
<feature type="compositionally biased region" description="Low complexity" evidence="1">
    <location>
        <begin position="228"/>
        <end position="246"/>
    </location>
</feature>
<dbReference type="RefSeq" id="WP_218595778.1">
    <property type="nucleotide sequence ID" value="NZ_JADQDF010000001.1"/>
</dbReference>
<sequence>MRRKPSAEVGRSETTAELIARISAERDAPVESTGRHAVLTAPPRTTTARSRTTAEPALRRPRRPAADHTAPPTGPHALEPAPRVPAPRAPAPAALPVADDEPSLLRTGPIGPPVPAGPPAAPARRRRAVEEPSAGLRELPVEEDVLHDPEADETPTTVLHFVAPDAPAPRRPVRMLVTGALVAVAMVVVGAAAAGWFGGTTQNAPARLTAVTNGVVPAPAPTGPTVPAPVGAAPAEAAPAPAAEPAADVRLTGGAVPPADTSYGY</sequence>
<feature type="region of interest" description="Disordered" evidence="1">
    <location>
        <begin position="21"/>
        <end position="158"/>
    </location>
</feature>
<accession>A0ABS6U946</accession>
<keyword evidence="2" id="KW-0812">Transmembrane</keyword>